<dbReference type="GO" id="GO:0004497">
    <property type="term" value="F:monooxygenase activity"/>
    <property type="evidence" value="ECO:0007669"/>
    <property type="project" value="UniProtKB-KW"/>
</dbReference>
<keyword evidence="8" id="KW-1185">Reference proteome</keyword>
<dbReference type="Gene3D" id="3.50.50.60">
    <property type="entry name" value="FAD/NAD(P)-binding domain"/>
    <property type="match status" value="1"/>
</dbReference>
<evidence type="ECO:0000256" key="2">
    <source>
        <dbReference type="ARBA" id="ARBA00022630"/>
    </source>
</evidence>
<proteinExistence type="predicted"/>
<organism evidence="7 8">
    <name type="scientific">Acrocarpospora macrocephala</name>
    <dbReference type="NCBI Taxonomy" id="150177"/>
    <lineage>
        <taxon>Bacteria</taxon>
        <taxon>Bacillati</taxon>
        <taxon>Actinomycetota</taxon>
        <taxon>Actinomycetes</taxon>
        <taxon>Streptosporangiales</taxon>
        <taxon>Streptosporangiaceae</taxon>
        <taxon>Acrocarpospora</taxon>
    </lineage>
</organism>
<evidence type="ECO:0000256" key="3">
    <source>
        <dbReference type="ARBA" id="ARBA00022827"/>
    </source>
</evidence>
<dbReference type="PRINTS" id="PR00420">
    <property type="entry name" value="RNGMNOXGNASE"/>
</dbReference>
<dbReference type="SUPFAM" id="SSF54373">
    <property type="entry name" value="FAD-linked reductases, C-terminal domain"/>
    <property type="match status" value="1"/>
</dbReference>
<dbReference type="PANTHER" id="PTHR13789">
    <property type="entry name" value="MONOOXYGENASE"/>
    <property type="match status" value="1"/>
</dbReference>
<dbReference type="InterPro" id="IPR002938">
    <property type="entry name" value="FAD-bd"/>
</dbReference>
<dbReference type="AlphaFoldDB" id="A0A5M3WLW1"/>
<dbReference type="OrthoDB" id="9782160at2"/>
<keyword evidence="2" id="KW-0285">Flavoprotein</keyword>
<keyword evidence="4" id="KW-0560">Oxidoreductase</keyword>
<dbReference type="GO" id="GO:0071949">
    <property type="term" value="F:FAD binding"/>
    <property type="evidence" value="ECO:0007669"/>
    <property type="project" value="InterPro"/>
</dbReference>
<keyword evidence="5" id="KW-0503">Monooxygenase</keyword>
<dbReference type="PANTHER" id="PTHR13789:SF318">
    <property type="entry name" value="GERANYLGERANYL DIPHOSPHATE REDUCTASE"/>
    <property type="match status" value="1"/>
</dbReference>
<comment type="cofactor">
    <cofactor evidence="1">
        <name>FAD</name>
        <dbReference type="ChEBI" id="CHEBI:57692"/>
    </cofactor>
</comment>
<keyword evidence="3" id="KW-0274">FAD</keyword>
<accession>A0A5M3WLW1</accession>
<protein>
    <submittedName>
        <fullName evidence="7">3-hydroxybenzoate 6-hydroxylase</fullName>
    </submittedName>
</protein>
<dbReference type="RefSeq" id="WP_155354589.1">
    <property type="nucleotide sequence ID" value="NZ_BAAAHL010000065.1"/>
</dbReference>
<feature type="domain" description="FAD-binding" evidence="6">
    <location>
        <begin position="7"/>
        <end position="317"/>
    </location>
</feature>
<evidence type="ECO:0000256" key="1">
    <source>
        <dbReference type="ARBA" id="ARBA00001974"/>
    </source>
</evidence>
<dbReference type="SUPFAM" id="SSF51905">
    <property type="entry name" value="FAD/NAD(P)-binding domain"/>
    <property type="match status" value="1"/>
</dbReference>
<reference evidence="7 8" key="1">
    <citation type="submission" date="2019-10" db="EMBL/GenBank/DDBJ databases">
        <title>Whole genome shotgun sequence of Acrocarpospora macrocephala NBRC 16266.</title>
        <authorList>
            <person name="Ichikawa N."/>
            <person name="Kimura A."/>
            <person name="Kitahashi Y."/>
            <person name="Komaki H."/>
            <person name="Oguchi A."/>
        </authorList>
    </citation>
    <scope>NUCLEOTIDE SEQUENCE [LARGE SCALE GENOMIC DNA]</scope>
    <source>
        <strain evidence="7 8">NBRC 16266</strain>
    </source>
</reference>
<name>A0A5M3WLW1_9ACTN</name>
<dbReference type="Proteomes" id="UP000331127">
    <property type="component" value="Unassembled WGS sequence"/>
</dbReference>
<gene>
    <name evidence="7" type="ORF">Amac_026180</name>
</gene>
<comment type="caution">
    <text evidence="7">The sequence shown here is derived from an EMBL/GenBank/DDBJ whole genome shotgun (WGS) entry which is preliminary data.</text>
</comment>
<dbReference type="InterPro" id="IPR050493">
    <property type="entry name" value="FAD-dep_Monooxygenase_BioMet"/>
</dbReference>
<evidence type="ECO:0000313" key="8">
    <source>
        <dbReference type="Proteomes" id="UP000331127"/>
    </source>
</evidence>
<dbReference type="Pfam" id="PF01494">
    <property type="entry name" value="FAD_binding_3"/>
    <property type="match status" value="1"/>
</dbReference>
<evidence type="ECO:0000256" key="4">
    <source>
        <dbReference type="ARBA" id="ARBA00023002"/>
    </source>
</evidence>
<dbReference type="EMBL" id="BLAE01000013">
    <property type="protein sequence ID" value="GES09022.1"/>
    <property type="molecule type" value="Genomic_DNA"/>
</dbReference>
<sequence>MKKNRRPVIVVGGGIGGLTAALALRLGGVEVTLLERADEFGEVGAGLQLAPNATRILAQWGLLDKTLRLGYEPRSIVLKDAVDGSELTRQDLGEEFRARYGAPYIVIHRSDLHTILLDAARAAGVELITGAEVESVTDGLDGASVSVANGTTWLADACIAADGLTSRVRDAIVGDQPVSSGYVAYRGTLPRGDDTFEDVVAWLGPGCHFVRYSLRNGEMLNHVAVFRSPRFAAGHEEWGGVDELDTAFAECCAEVQEGVAHLWRDRRWPMYDRTPTPQWRRGSTLLVGDAAHPMLQYLAQGACQAIEDAATIGRALDHHDGIPAANDWPSIFDQVVGEREPQATLVQNSARVWGDIWHTDGLGRLLRNELMRRRDTKDFRYSDWLYGAR</sequence>
<evidence type="ECO:0000256" key="5">
    <source>
        <dbReference type="ARBA" id="ARBA00023033"/>
    </source>
</evidence>
<evidence type="ECO:0000259" key="6">
    <source>
        <dbReference type="Pfam" id="PF01494"/>
    </source>
</evidence>
<dbReference type="InterPro" id="IPR036188">
    <property type="entry name" value="FAD/NAD-bd_sf"/>
</dbReference>
<evidence type="ECO:0000313" key="7">
    <source>
        <dbReference type="EMBL" id="GES09022.1"/>
    </source>
</evidence>